<dbReference type="Pfam" id="PF02585">
    <property type="entry name" value="PIG-L"/>
    <property type="match status" value="1"/>
</dbReference>
<gene>
    <name evidence="1" type="ORF">PeribacterD1_0963</name>
</gene>
<dbReference type="PANTHER" id="PTHR12993:SF11">
    <property type="entry name" value="N-ACETYLGLUCOSAMINYL-PHOSPHATIDYLINOSITOL DE-N-ACETYLASE"/>
    <property type="match status" value="1"/>
</dbReference>
<dbReference type="SUPFAM" id="SSF102588">
    <property type="entry name" value="LmbE-like"/>
    <property type="match status" value="1"/>
</dbReference>
<evidence type="ECO:0000313" key="1">
    <source>
        <dbReference type="EMBL" id="ALM13629.1"/>
    </source>
</evidence>
<sequence length="225" mass="24765">MTVLVVAAHPDDEVLGCGGTMARFAQEKNDVYILILGEGMTSRYDKADTPSDKLKTLHGQADAAGRMLGAKSVTIGTFPDNSFDTVPLLHIIKVIEDAIARLKPETVLTQHGGDLNIDHERTFRAVLTATRPMSGSPVKRVYAYEVPSSTEWAFQTFAPAFRPNTFIDISTTLEKKIEAMALYESESRAFPHPRSAQSLRAHAQYWGSVAGLEAAEAFELIREIR</sequence>
<accession>A0A0S1SVI1</accession>
<dbReference type="GO" id="GO:0016811">
    <property type="term" value="F:hydrolase activity, acting on carbon-nitrogen (but not peptide) bonds, in linear amides"/>
    <property type="evidence" value="ECO:0007669"/>
    <property type="project" value="TreeGrafter"/>
</dbReference>
<dbReference type="InterPro" id="IPR024078">
    <property type="entry name" value="LmbE-like_dom_sf"/>
</dbReference>
<accession>A0A0S1SG31</accession>
<dbReference type="Gene3D" id="3.40.50.10320">
    <property type="entry name" value="LmbE-like"/>
    <property type="match status" value="1"/>
</dbReference>
<evidence type="ECO:0000313" key="2">
    <source>
        <dbReference type="Proteomes" id="UP000069135"/>
    </source>
</evidence>
<dbReference type="AlphaFoldDB" id="A0A0S1SS54"/>
<organism evidence="1 2">
    <name type="scientific">Candidatus Peribacter riflensis</name>
    <dbReference type="NCBI Taxonomy" id="1735162"/>
    <lineage>
        <taxon>Bacteria</taxon>
        <taxon>Candidatus Peregrinibacteriota</taxon>
        <taxon>Candidatus Peribacteria</taxon>
        <taxon>Candidatus Peribacterales</taxon>
        <taxon>Candidatus Peribacteraceae</taxon>
        <taxon>Candidatus Peribacter</taxon>
    </lineage>
</organism>
<dbReference type="STRING" id="1735162.PeribacterB2_0965"/>
<dbReference type="PANTHER" id="PTHR12993">
    <property type="entry name" value="N-ACETYLGLUCOSAMINYL-PHOSPHATIDYLINOSITOL DE-N-ACETYLASE-RELATED"/>
    <property type="match status" value="1"/>
</dbReference>
<accession>A0A0S1SKP5</accession>
<reference evidence="2" key="1">
    <citation type="submission" date="2015-10" db="EMBL/GenBank/DDBJ databases">
        <title>Analysis of five complete genome sequences for members of the class Peribacteria in the recently recognized Peregrinibacteria bacterial phylum.</title>
        <authorList>
            <person name="Anantharaman K."/>
            <person name="Brown C.T."/>
            <person name="Burstein D."/>
            <person name="Castelle C.J."/>
            <person name="Probst A.J."/>
            <person name="Thomas B.C."/>
            <person name="Williams K.H."/>
            <person name="Banfield J.F."/>
        </authorList>
    </citation>
    <scope>NUCLEOTIDE SEQUENCE [LARGE SCALE GENOMIC DNA]</scope>
</reference>
<proteinExistence type="predicted"/>
<dbReference type="EMBL" id="CP013065">
    <property type="protein sequence ID" value="ALM13629.1"/>
    <property type="molecule type" value="Genomic_DNA"/>
</dbReference>
<name>A0A0S1SS54_9BACT</name>
<protein>
    <submittedName>
        <fullName evidence="1">LmbE-like protein</fullName>
    </submittedName>
</protein>
<dbReference type="Proteomes" id="UP000069135">
    <property type="component" value="Chromosome"/>
</dbReference>
<reference evidence="1 2" key="2">
    <citation type="journal article" date="2016" name="PeerJ">
        <title>Analysis of five complete genome sequences for members of the class Peribacteria in the recently recognized Peregrinibacteria bacterial phylum.</title>
        <authorList>
            <person name="Anantharaman K."/>
            <person name="Brown C.T."/>
            <person name="Burstein D."/>
            <person name="Castelle C.J."/>
            <person name="Probst A.J."/>
            <person name="Thomas B.C."/>
            <person name="Williams K.H."/>
            <person name="Banfield J.F."/>
        </authorList>
    </citation>
    <scope>NUCLEOTIDE SEQUENCE [LARGE SCALE GENOMIC DNA]</scope>
    <source>
        <strain evidence="1">RIFOXYD1_FULL_PER-ii_59_16</strain>
    </source>
</reference>
<accession>A0A0S1SWE1</accession>
<dbReference type="InterPro" id="IPR003737">
    <property type="entry name" value="GlcNAc_PI_deacetylase-related"/>
</dbReference>
<accession>A0A0S1SS54</accession>
<dbReference type="KEGG" id="prf:PeribacterA2_0963"/>